<keyword evidence="6" id="KW-0961">Cell wall biogenesis/degradation</keyword>
<keyword evidence="4" id="KW-0133">Cell shape</keyword>
<dbReference type="SUPFAM" id="SSF56601">
    <property type="entry name" value="beta-lactamase/transpeptidase-like"/>
    <property type="match status" value="1"/>
</dbReference>
<proteinExistence type="inferred from homology"/>
<dbReference type="PANTHER" id="PTHR21581:SF33">
    <property type="entry name" value="D-ALANYL-D-ALANINE CARBOXYPEPTIDASE DACB"/>
    <property type="match status" value="1"/>
</dbReference>
<evidence type="ECO:0000256" key="7">
    <source>
        <dbReference type="RuleBase" id="RU004016"/>
    </source>
</evidence>
<evidence type="ECO:0000313" key="11">
    <source>
        <dbReference type="Proteomes" id="UP001597120"/>
    </source>
</evidence>
<feature type="domain" description="Peptidase S11 D-alanyl-D-alanine carboxypeptidase A N-terminal" evidence="9">
    <location>
        <begin position="82"/>
        <end position="325"/>
    </location>
</feature>
<gene>
    <name evidence="10" type="ORF">ACFQ03_12355</name>
</gene>
<dbReference type="GO" id="GO:0004180">
    <property type="term" value="F:carboxypeptidase activity"/>
    <property type="evidence" value="ECO:0007669"/>
    <property type="project" value="UniProtKB-KW"/>
</dbReference>
<keyword evidence="3 10" id="KW-0378">Hydrolase</keyword>
<evidence type="ECO:0000256" key="4">
    <source>
        <dbReference type="ARBA" id="ARBA00022960"/>
    </source>
</evidence>
<evidence type="ECO:0000256" key="5">
    <source>
        <dbReference type="ARBA" id="ARBA00022984"/>
    </source>
</evidence>
<dbReference type="PRINTS" id="PR00725">
    <property type="entry name" value="DADACBPTASE1"/>
</dbReference>
<protein>
    <submittedName>
        <fullName evidence="10">D-alanyl-D-alanine carboxypeptidase family protein</fullName>
        <ecNumber evidence="10">3.4.-.-</ecNumber>
    </submittedName>
</protein>
<dbReference type="EC" id="3.4.-.-" evidence="10"/>
<evidence type="ECO:0000313" key="10">
    <source>
        <dbReference type="EMBL" id="MFD0869944.1"/>
    </source>
</evidence>
<dbReference type="InterPro" id="IPR001967">
    <property type="entry name" value="Peptidase_S11_N"/>
</dbReference>
<organism evidence="10 11">
    <name type="scientific">Paenibacillus residui</name>
    <dbReference type="NCBI Taxonomy" id="629724"/>
    <lineage>
        <taxon>Bacteria</taxon>
        <taxon>Bacillati</taxon>
        <taxon>Bacillota</taxon>
        <taxon>Bacilli</taxon>
        <taxon>Bacillales</taxon>
        <taxon>Paenibacillaceae</taxon>
        <taxon>Paenibacillus</taxon>
    </lineage>
</organism>
<dbReference type="EMBL" id="JBHTIU010000039">
    <property type="protein sequence ID" value="MFD0869944.1"/>
    <property type="molecule type" value="Genomic_DNA"/>
</dbReference>
<evidence type="ECO:0000256" key="3">
    <source>
        <dbReference type="ARBA" id="ARBA00022801"/>
    </source>
</evidence>
<dbReference type="PANTHER" id="PTHR21581">
    <property type="entry name" value="D-ALANYL-D-ALANINE CARBOXYPEPTIDASE"/>
    <property type="match status" value="1"/>
</dbReference>
<keyword evidence="2" id="KW-0732">Signal</keyword>
<keyword evidence="8" id="KW-1133">Transmembrane helix</keyword>
<dbReference type="Pfam" id="PF00768">
    <property type="entry name" value="Peptidase_S11"/>
    <property type="match status" value="1"/>
</dbReference>
<dbReference type="InterPro" id="IPR012338">
    <property type="entry name" value="Beta-lactam/transpept-like"/>
</dbReference>
<sequence length="347" mass="38714">MHEETAAAMGRGLAILAELVQGRTFRQRNRLTEERVGSMKQKFALFVCIVAVVLLVNMVGKDQWSRVWGHVKVQTNDRQFAMNEIRGEAAILMDQRTGKVLFYKNDKERMYPASTTKILTALLALELGDLDEMVQVGEEAVPHPGESRAGLVPGQQFKLIDLLHALMLPSGNDAARTIAIHIAGKVSGREDMEPDEAIDYFAQLMNKRAKQAGAKQSHFVNPHGLHDENHYTTARDLMMIASEAIKNEQFRKIVNTGQYTAYSKGRSHADTLSFTNTNQLLQRNSGYYFEGADGIKTGFTDQAGYCLVSSATRYNAGLIAIVLKSTNDEVWRDSNHLLEYGFKALSQ</sequence>
<keyword evidence="8" id="KW-0812">Transmembrane</keyword>
<reference evidence="11" key="1">
    <citation type="journal article" date="2019" name="Int. J. Syst. Evol. Microbiol.">
        <title>The Global Catalogue of Microorganisms (GCM) 10K type strain sequencing project: providing services to taxonomists for standard genome sequencing and annotation.</title>
        <authorList>
            <consortium name="The Broad Institute Genomics Platform"/>
            <consortium name="The Broad Institute Genome Sequencing Center for Infectious Disease"/>
            <person name="Wu L."/>
            <person name="Ma J."/>
        </authorList>
    </citation>
    <scope>NUCLEOTIDE SEQUENCE [LARGE SCALE GENOMIC DNA]</scope>
    <source>
        <strain evidence="11">CCUG 57263</strain>
    </source>
</reference>
<dbReference type="RefSeq" id="WP_379288412.1">
    <property type="nucleotide sequence ID" value="NZ_JBHTIU010000039.1"/>
</dbReference>
<dbReference type="Gene3D" id="3.40.710.10">
    <property type="entry name" value="DD-peptidase/beta-lactamase superfamily"/>
    <property type="match status" value="1"/>
</dbReference>
<name>A0ABW3DCH3_9BACL</name>
<keyword evidence="10" id="KW-0645">Protease</keyword>
<accession>A0ABW3DCH3</accession>
<evidence type="ECO:0000256" key="1">
    <source>
        <dbReference type="ARBA" id="ARBA00007164"/>
    </source>
</evidence>
<keyword evidence="8" id="KW-0472">Membrane</keyword>
<evidence type="ECO:0000256" key="8">
    <source>
        <dbReference type="SAM" id="Phobius"/>
    </source>
</evidence>
<dbReference type="InterPro" id="IPR018044">
    <property type="entry name" value="Peptidase_S11"/>
</dbReference>
<evidence type="ECO:0000256" key="6">
    <source>
        <dbReference type="ARBA" id="ARBA00023316"/>
    </source>
</evidence>
<evidence type="ECO:0000256" key="2">
    <source>
        <dbReference type="ARBA" id="ARBA00022729"/>
    </source>
</evidence>
<keyword evidence="10" id="KW-0121">Carboxypeptidase</keyword>
<comment type="caution">
    <text evidence="10">The sequence shown here is derived from an EMBL/GenBank/DDBJ whole genome shotgun (WGS) entry which is preliminary data.</text>
</comment>
<comment type="similarity">
    <text evidence="1 7">Belongs to the peptidase S11 family.</text>
</comment>
<dbReference type="Proteomes" id="UP001597120">
    <property type="component" value="Unassembled WGS sequence"/>
</dbReference>
<keyword evidence="5" id="KW-0573">Peptidoglycan synthesis</keyword>
<keyword evidence="11" id="KW-1185">Reference proteome</keyword>
<feature type="transmembrane region" description="Helical" evidence="8">
    <location>
        <begin position="43"/>
        <end position="60"/>
    </location>
</feature>
<evidence type="ECO:0000259" key="9">
    <source>
        <dbReference type="Pfam" id="PF00768"/>
    </source>
</evidence>